<reference evidence="3 4" key="1">
    <citation type="submission" date="2023-05" db="EMBL/GenBank/DDBJ databases">
        <title>Rombocin, a short stable natural nisin variant, displays selective antimicrobial activity against Listeria monocytogenes and employs dual mode of action to kill target bacterial strains.</title>
        <authorList>
            <person name="Wambui J."/>
            <person name="Stephan R."/>
            <person name="Kuipers O.P."/>
        </authorList>
    </citation>
    <scope>NUCLEOTIDE SEQUENCE [LARGE SCALE GENOMIC DNA]</scope>
    <source>
        <strain evidence="3 4">RC002</strain>
    </source>
</reference>
<dbReference type="Gene3D" id="3.40.50.1110">
    <property type="entry name" value="SGNH hydrolase"/>
    <property type="match status" value="1"/>
</dbReference>
<evidence type="ECO:0000256" key="1">
    <source>
        <dbReference type="SAM" id="SignalP"/>
    </source>
</evidence>
<dbReference type="SUPFAM" id="SSF52266">
    <property type="entry name" value="SGNH hydrolase"/>
    <property type="match status" value="1"/>
</dbReference>
<keyword evidence="1" id="KW-0732">Signal</keyword>
<accession>A0ABT7EAJ1</accession>
<evidence type="ECO:0000259" key="2">
    <source>
        <dbReference type="Pfam" id="PF13472"/>
    </source>
</evidence>
<protein>
    <submittedName>
        <fullName evidence="3">GDSL-type esterase/lipase family protein</fullName>
    </submittedName>
</protein>
<proteinExistence type="predicted"/>
<feature type="signal peptide" evidence="1">
    <location>
        <begin position="1"/>
        <end position="24"/>
    </location>
</feature>
<feature type="chain" id="PRO_5045683450" evidence="1">
    <location>
        <begin position="25"/>
        <end position="257"/>
    </location>
</feature>
<feature type="domain" description="SGNH hydrolase-type esterase" evidence="2">
    <location>
        <begin position="124"/>
        <end position="240"/>
    </location>
</feature>
<name>A0ABT7EAJ1_9FIRM</name>
<dbReference type="EMBL" id="JASKYM010000004">
    <property type="protein sequence ID" value="MDK2563952.1"/>
    <property type="molecule type" value="Genomic_DNA"/>
</dbReference>
<dbReference type="InterPro" id="IPR013830">
    <property type="entry name" value="SGNH_hydro"/>
</dbReference>
<dbReference type="Proteomes" id="UP001301012">
    <property type="component" value="Unassembled WGS sequence"/>
</dbReference>
<keyword evidence="4" id="KW-1185">Reference proteome</keyword>
<dbReference type="InterPro" id="IPR036514">
    <property type="entry name" value="SGNH_hydro_sf"/>
</dbReference>
<evidence type="ECO:0000313" key="3">
    <source>
        <dbReference type="EMBL" id="MDK2563952.1"/>
    </source>
</evidence>
<evidence type="ECO:0000313" key="4">
    <source>
        <dbReference type="Proteomes" id="UP001301012"/>
    </source>
</evidence>
<dbReference type="Pfam" id="PF13472">
    <property type="entry name" value="Lipase_GDSL_2"/>
    <property type="match status" value="1"/>
</dbReference>
<organism evidence="3 4">
    <name type="scientific">Romboutsia sedimentorum</name>
    <dbReference type="NCBI Taxonomy" id="1368474"/>
    <lineage>
        <taxon>Bacteria</taxon>
        <taxon>Bacillati</taxon>
        <taxon>Bacillota</taxon>
        <taxon>Clostridia</taxon>
        <taxon>Peptostreptococcales</taxon>
        <taxon>Peptostreptococcaceae</taxon>
        <taxon>Romboutsia</taxon>
    </lineage>
</organism>
<sequence length="257" mass="29197">MKKKSNSFVLLILMMCLIFVPAIATYSLTSNSTKRDITNKENEEITNNISIINNLEKSNLDKIQKEINKVQSSYYGLDKNSRKIDYKNIFKNCVVMGDSQAEGLITYNMLSSTSVICSRGSNLKNAKSNMNNLSNLNPSNVFTLYGMNDLLIYQEDIPSFIKDYTSLINSIKKTLPKSKIFVNSVLPIKESNKKSVYNNVDKYNKSLKVMCKDLNITFIDTTNLLKDNESLYANDGMHLKPIFYPAWLNSLKQSANL</sequence>
<comment type="caution">
    <text evidence="3">The sequence shown here is derived from an EMBL/GenBank/DDBJ whole genome shotgun (WGS) entry which is preliminary data.</text>
</comment>
<dbReference type="RefSeq" id="WP_284132884.1">
    <property type="nucleotide sequence ID" value="NZ_JASKYM010000004.1"/>
</dbReference>
<gene>
    <name evidence="3" type="ORF">QOZ84_10350</name>
</gene>